<reference evidence="1" key="1">
    <citation type="submission" date="2020-11" db="EMBL/GenBank/DDBJ databases">
        <authorList>
            <person name="Tran Van P."/>
        </authorList>
    </citation>
    <scope>NUCLEOTIDE SEQUENCE</scope>
</reference>
<dbReference type="AlphaFoldDB" id="A0A7R9NWA4"/>
<accession>A0A7R9NWA4</accession>
<protein>
    <submittedName>
        <fullName evidence="1">Uncharacterized protein</fullName>
    </submittedName>
</protein>
<proteinExistence type="predicted"/>
<evidence type="ECO:0000313" key="1">
    <source>
        <dbReference type="EMBL" id="CAD7458632.1"/>
    </source>
</evidence>
<dbReference type="EMBL" id="OE002383">
    <property type="protein sequence ID" value="CAD7458632.1"/>
    <property type="molecule type" value="Genomic_DNA"/>
</dbReference>
<gene>
    <name evidence="1" type="ORF">TTEB3V08_LOCUS6607</name>
</gene>
<name>A0A7R9NWA4_9NEOP</name>
<sequence>MTHTRFELKAVTSRAFCVGHLLARCLQSPCLGTLTGASSLTGRACLTTRWGCTLICTNYTNGSRDCKDYFQMTCTRIRVEETLPLFATTPQKRTISLSNSETVWFVNKKIFLSDLKVEFLSSHEQNGIRTASVAAWSNALLSCWSRLPKTGRSGKGIQKKTSLHLERILTPDRLPYDLQADETDAFVSVLTVASTI</sequence>
<organism evidence="1">
    <name type="scientific">Timema tahoe</name>
    <dbReference type="NCBI Taxonomy" id="61484"/>
    <lineage>
        <taxon>Eukaryota</taxon>
        <taxon>Metazoa</taxon>
        <taxon>Ecdysozoa</taxon>
        <taxon>Arthropoda</taxon>
        <taxon>Hexapoda</taxon>
        <taxon>Insecta</taxon>
        <taxon>Pterygota</taxon>
        <taxon>Neoptera</taxon>
        <taxon>Polyneoptera</taxon>
        <taxon>Phasmatodea</taxon>
        <taxon>Timematodea</taxon>
        <taxon>Timematoidea</taxon>
        <taxon>Timematidae</taxon>
        <taxon>Timema</taxon>
    </lineage>
</organism>